<dbReference type="EMBL" id="CP136896">
    <property type="protein sequence ID" value="WOL13794.1"/>
    <property type="molecule type" value="Genomic_DNA"/>
</dbReference>
<evidence type="ECO:0000313" key="1">
    <source>
        <dbReference type="EMBL" id="WOL13794.1"/>
    </source>
</evidence>
<dbReference type="PANTHER" id="PTHR33511">
    <property type="entry name" value="OS06G0632400 PROTEIN"/>
    <property type="match status" value="1"/>
</dbReference>
<dbReference type="AlphaFoldDB" id="A0AAQ3KS24"/>
<dbReference type="Proteomes" id="UP001327560">
    <property type="component" value="Chromosome 7"/>
</dbReference>
<keyword evidence="2" id="KW-1185">Reference proteome</keyword>
<reference evidence="1 2" key="1">
    <citation type="submission" date="2023-10" db="EMBL/GenBank/DDBJ databases">
        <title>Chromosome-scale genome assembly provides insights into flower coloration mechanisms of Canna indica.</title>
        <authorList>
            <person name="Li C."/>
        </authorList>
    </citation>
    <scope>NUCLEOTIDE SEQUENCE [LARGE SCALE GENOMIC DNA]</scope>
    <source>
        <tissue evidence="1">Flower</tissue>
    </source>
</reference>
<sequence>MGATMSSSKAFCCFLGTSSCRNDEEEPRSTRKICPSDEDGLWVGEHDIDQKASDFIARFHESVSTEPDHQAIMI</sequence>
<protein>
    <submittedName>
        <fullName evidence="1">Uncharacterized protein</fullName>
    </submittedName>
</protein>
<evidence type="ECO:0000313" key="2">
    <source>
        <dbReference type="Proteomes" id="UP001327560"/>
    </source>
</evidence>
<accession>A0AAQ3KS24</accession>
<name>A0AAQ3KS24_9LILI</name>
<proteinExistence type="predicted"/>
<gene>
    <name evidence="1" type="ORF">Cni_G22573</name>
</gene>
<organism evidence="1 2">
    <name type="scientific">Canna indica</name>
    <name type="common">Indian-shot</name>
    <dbReference type="NCBI Taxonomy" id="4628"/>
    <lineage>
        <taxon>Eukaryota</taxon>
        <taxon>Viridiplantae</taxon>
        <taxon>Streptophyta</taxon>
        <taxon>Embryophyta</taxon>
        <taxon>Tracheophyta</taxon>
        <taxon>Spermatophyta</taxon>
        <taxon>Magnoliopsida</taxon>
        <taxon>Liliopsida</taxon>
        <taxon>Zingiberales</taxon>
        <taxon>Cannaceae</taxon>
        <taxon>Canna</taxon>
    </lineage>
</organism>